<gene>
    <name evidence="2" type="ORF">GIL414_LOCUS82761</name>
</gene>
<name>A0A8S3JHJ6_9BILA</name>
<feature type="compositionally biased region" description="Polar residues" evidence="1">
    <location>
        <begin position="59"/>
        <end position="78"/>
    </location>
</feature>
<reference evidence="2" key="1">
    <citation type="submission" date="2021-02" db="EMBL/GenBank/DDBJ databases">
        <authorList>
            <person name="Nowell W R."/>
        </authorList>
    </citation>
    <scope>NUCLEOTIDE SEQUENCE</scope>
</reference>
<proteinExistence type="predicted"/>
<protein>
    <submittedName>
        <fullName evidence="2">Uncharacterized protein</fullName>
    </submittedName>
</protein>
<feature type="compositionally biased region" description="Low complexity" evidence="1">
    <location>
        <begin position="41"/>
        <end position="58"/>
    </location>
</feature>
<feature type="compositionally biased region" description="Basic and acidic residues" evidence="1">
    <location>
        <begin position="1"/>
        <end position="10"/>
    </location>
</feature>
<comment type="caution">
    <text evidence="2">The sequence shown here is derived from an EMBL/GenBank/DDBJ whole genome shotgun (WGS) entry which is preliminary data.</text>
</comment>
<sequence length="96" mass="10632">SNHSKHDQQKQKGKTTGPGGAARKDVRVYFNDPAIQKRLHTATSSSSSTTTITVTRPTIKQTSFNTKHSNYRTNSTESDSIEGDEENEDSYQCTPL</sequence>
<evidence type="ECO:0000313" key="3">
    <source>
        <dbReference type="Proteomes" id="UP000681720"/>
    </source>
</evidence>
<organism evidence="2 3">
    <name type="scientific">Rotaria magnacalcarata</name>
    <dbReference type="NCBI Taxonomy" id="392030"/>
    <lineage>
        <taxon>Eukaryota</taxon>
        <taxon>Metazoa</taxon>
        <taxon>Spiralia</taxon>
        <taxon>Gnathifera</taxon>
        <taxon>Rotifera</taxon>
        <taxon>Eurotatoria</taxon>
        <taxon>Bdelloidea</taxon>
        <taxon>Philodinida</taxon>
        <taxon>Philodinidae</taxon>
        <taxon>Rotaria</taxon>
    </lineage>
</organism>
<feature type="region of interest" description="Disordered" evidence="1">
    <location>
        <begin position="1"/>
        <end position="96"/>
    </location>
</feature>
<evidence type="ECO:0000256" key="1">
    <source>
        <dbReference type="SAM" id="MobiDB-lite"/>
    </source>
</evidence>
<evidence type="ECO:0000313" key="2">
    <source>
        <dbReference type="EMBL" id="CAF5218069.1"/>
    </source>
</evidence>
<dbReference type="Proteomes" id="UP000681720">
    <property type="component" value="Unassembled WGS sequence"/>
</dbReference>
<feature type="compositionally biased region" description="Acidic residues" evidence="1">
    <location>
        <begin position="79"/>
        <end position="89"/>
    </location>
</feature>
<feature type="non-terminal residue" evidence="2">
    <location>
        <position position="1"/>
    </location>
</feature>
<accession>A0A8S3JHJ6</accession>
<dbReference type="AlphaFoldDB" id="A0A8S3JHJ6"/>
<dbReference type="EMBL" id="CAJOBJ010361068">
    <property type="protein sequence ID" value="CAF5218069.1"/>
    <property type="molecule type" value="Genomic_DNA"/>
</dbReference>